<dbReference type="EMBL" id="JBHUOS010000001">
    <property type="protein sequence ID" value="MFD2914879.1"/>
    <property type="molecule type" value="Genomic_DNA"/>
</dbReference>
<organism evidence="1 2">
    <name type="scientific">Psychroserpens luteus</name>
    <dbReference type="NCBI Taxonomy" id="1434066"/>
    <lineage>
        <taxon>Bacteria</taxon>
        <taxon>Pseudomonadati</taxon>
        <taxon>Bacteroidota</taxon>
        <taxon>Flavobacteriia</taxon>
        <taxon>Flavobacteriales</taxon>
        <taxon>Flavobacteriaceae</taxon>
        <taxon>Psychroserpens</taxon>
    </lineage>
</organism>
<evidence type="ECO:0000313" key="2">
    <source>
        <dbReference type="Proteomes" id="UP001597548"/>
    </source>
</evidence>
<dbReference type="PANTHER" id="PTHR42830:SF2">
    <property type="entry name" value="OSMC_OHR FAMILY PROTEIN"/>
    <property type="match status" value="1"/>
</dbReference>
<dbReference type="SUPFAM" id="SSF82784">
    <property type="entry name" value="OsmC-like"/>
    <property type="match status" value="1"/>
</dbReference>
<keyword evidence="2" id="KW-1185">Reference proteome</keyword>
<dbReference type="InterPro" id="IPR036102">
    <property type="entry name" value="OsmC/Ohrsf"/>
</dbReference>
<dbReference type="PANTHER" id="PTHR42830">
    <property type="entry name" value="OSMOTICALLY INDUCIBLE FAMILY PROTEIN"/>
    <property type="match status" value="1"/>
</dbReference>
<dbReference type="InterPro" id="IPR015946">
    <property type="entry name" value="KH_dom-like_a/b"/>
</dbReference>
<comment type="caution">
    <text evidence="1">The sequence shown here is derived from an EMBL/GenBank/DDBJ whole genome shotgun (WGS) entry which is preliminary data.</text>
</comment>
<reference evidence="2" key="1">
    <citation type="journal article" date="2019" name="Int. J. Syst. Evol. Microbiol.">
        <title>The Global Catalogue of Microorganisms (GCM) 10K type strain sequencing project: providing services to taxonomists for standard genome sequencing and annotation.</title>
        <authorList>
            <consortium name="The Broad Institute Genomics Platform"/>
            <consortium name="The Broad Institute Genome Sequencing Center for Infectious Disease"/>
            <person name="Wu L."/>
            <person name="Ma J."/>
        </authorList>
    </citation>
    <scope>NUCLEOTIDE SEQUENCE [LARGE SCALE GENOMIC DNA]</scope>
    <source>
        <strain evidence="2">KCTC 32514</strain>
    </source>
</reference>
<dbReference type="Proteomes" id="UP001597548">
    <property type="component" value="Unassembled WGS sequence"/>
</dbReference>
<dbReference type="Gene3D" id="3.30.300.20">
    <property type="match status" value="1"/>
</dbReference>
<name>A0ABW5ZPF2_9FLAO</name>
<evidence type="ECO:0000313" key="1">
    <source>
        <dbReference type="EMBL" id="MFD2914879.1"/>
    </source>
</evidence>
<proteinExistence type="predicted"/>
<protein>
    <submittedName>
        <fullName evidence="1">OsmC family protein</fullName>
    </submittedName>
</protein>
<sequence>MFKTQFKVQAKWSAKDALDISVNGKTHQVFIDDKSPLTISAAKAFKGDESKYNPEDLLLSALTSCHMMSYFYVCAQNGIELIDYKDEAVGVLELKADGSGAFTSVILNPIITISNKKNIDKAVSLHKEANKLCFIANSCNFPITHNAIINVLDEK</sequence>
<accession>A0ABW5ZPF2</accession>
<gene>
    <name evidence="1" type="ORF">ACFS29_04450</name>
</gene>
<dbReference type="InterPro" id="IPR052707">
    <property type="entry name" value="OsmC_Ohr_Peroxiredoxin"/>
</dbReference>
<dbReference type="InterPro" id="IPR003718">
    <property type="entry name" value="OsmC/Ohr_fam"/>
</dbReference>
<dbReference type="RefSeq" id="WP_194507452.1">
    <property type="nucleotide sequence ID" value="NZ_JADILU010000003.1"/>
</dbReference>
<dbReference type="Pfam" id="PF02566">
    <property type="entry name" value="OsmC"/>
    <property type="match status" value="1"/>
</dbReference>